<feature type="signal peptide" evidence="1">
    <location>
        <begin position="1"/>
        <end position="20"/>
    </location>
</feature>
<name>A0A1V6TCT9_9EURO</name>
<sequence>MIYWLLYVLTYAVLFTTGIAFPRETPQATSRQSSVPVTVTAAPPMVTEDAVLRCKDGSTILHTKDCTAGTPVSYCHKQMAPITCDPGFFPSVWHPDHCLEEETCFALDADWITTECSNGAYPFTTSTLYEGRLADGAWTAVSVVSCACATDQWYSMSMAEGSSTFDTYCMPYRSCPPGMTTSISTNPYCATASMGACADTQYQTEYCECADPMQTPIYDDPDDGAIGCE</sequence>
<evidence type="ECO:0000313" key="2">
    <source>
        <dbReference type="EMBL" id="OQE23844.1"/>
    </source>
</evidence>
<keyword evidence="3" id="KW-1185">Reference proteome</keyword>
<feature type="chain" id="PRO_5012280227" description="Cyanovirin-N domain-containing protein" evidence="1">
    <location>
        <begin position="21"/>
        <end position="229"/>
    </location>
</feature>
<keyword evidence="1" id="KW-0732">Signal</keyword>
<protein>
    <recommendedName>
        <fullName evidence="4">Cyanovirin-N domain-containing protein</fullName>
    </recommendedName>
</protein>
<dbReference type="Proteomes" id="UP000191285">
    <property type="component" value="Unassembled WGS sequence"/>
</dbReference>
<dbReference type="OrthoDB" id="4462706at2759"/>
<proteinExistence type="predicted"/>
<organism evidence="2 3">
    <name type="scientific">Penicillium steckii</name>
    <dbReference type="NCBI Taxonomy" id="303698"/>
    <lineage>
        <taxon>Eukaryota</taxon>
        <taxon>Fungi</taxon>
        <taxon>Dikarya</taxon>
        <taxon>Ascomycota</taxon>
        <taxon>Pezizomycotina</taxon>
        <taxon>Eurotiomycetes</taxon>
        <taxon>Eurotiomycetidae</taxon>
        <taxon>Eurotiales</taxon>
        <taxon>Aspergillaceae</taxon>
        <taxon>Penicillium</taxon>
    </lineage>
</organism>
<evidence type="ECO:0000256" key="1">
    <source>
        <dbReference type="SAM" id="SignalP"/>
    </source>
</evidence>
<evidence type="ECO:0008006" key="4">
    <source>
        <dbReference type="Google" id="ProtNLM"/>
    </source>
</evidence>
<accession>A0A1V6TCT9</accession>
<reference evidence="3" key="1">
    <citation type="journal article" date="2017" name="Nat. Microbiol.">
        <title>Global analysis of biosynthetic gene clusters reveals vast potential of secondary metabolite production in Penicillium species.</title>
        <authorList>
            <person name="Nielsen J.C."/>
            <person name="Grijseels S."/>
            <person name="Prigent S."/>
            <person name="Ji B."/>
            <person name="Dainat J."/>
            <person name="Nielsen K.F."/>
            <person name="Frisvad J.C."/>
            <person name="Workman M."/>
            <person name="Nielsen J."/>
        </authorList>
    </citation>
    <scope>NUCLEOTIDE SEQUENCE [LARGE SCALE GENOMIC DNA]</scope>
    <source>
        <strain evidence="3">IBT 24891</strain>
    </source>
</reference>
<gene>
    <name evidence="2" type="ORF">PENSTE_c008G08817</name>
</gene>
<dbReference type="AlphaFoldDB" id="A0A1V6TCT9"/>
<evidence type="ECO:0000313" key="3">
    <source>
        <dbReference type="Proteomes" id="UP000191285"/>
    </source>
</evidence>
<dbReference type="EMBL" id="MLKD01000008">
    <property type="protein sequence ID" value="OQE23844.1"/>
    <property type="molecule type" value="Genomic_DNA"/>
</dbReference>
<comment type="caution">
    <text evidence="2">The sequence shown here is derived from an EMBL/GenBank/DDBJ whole genome shotgun (WGS) entry which is preliminary data.</text>
</comment>